<dbReference type="InterPro" id="IPR011032">
    <property type="entry name" value="GroES-like_sf"/>
</dbReference>
<dbReference type="InterPro" id="IPR002364">
    <property type="entry name" value="Quin_OxRdtase/zeta-crystal_CS"/>
</dbReference>
<dbReference type="GO" id="GO:0008270">
    <property type="term" value="F:zinc ion binding"/>
    <property type="evidence" value="ECO:0007669"/>
    <property type="project" value="InterPro"/>
</dbReference>
<dbReference type="PANTHER" id="PTHR44573:SF1">
    <property type="entry name" value="NADPH-DEPENDENT ALKENAL_ONE OXIDOREDUCTASE, CHLOROPLASTIC"/>
    <property type="match status" value="1"/>
</dbReference>
<dbReference type="EMBL" id="BMAC01000492">
    <property type="protein sequence ID" value="GFP97520.1"/>
    <property type="molecule type" value="Genomic_DNA"/>
</dbReference>
<gene>
    <name evidence="5" type="ORF">PHJA_001896100</name>
</gene>
<name>A0A830CD32_9LAMI</name>
<dbReference type="SUPFAM" id="SSF51735">
    <property type="entry name" value="NAD(P)-binding Rossmann-fold domains"/>
    <property type="match status" value="1"/>
</dbReference>
<dbReference type="OrthoDB" id="1710250at2759"/>
<keyword evidence="6" id="KW-1185">Reference proteome</keyword>
<evidence type="ECO:0000259" key="4">
    <source>
        <dbReference type="Pfam" id="PF08240"/>
    </source>
</evidence>
<comment type="caution">
    <text evidence="5">The sequence shown here is derived from an EMBL/GenBank/DDBJ whole genome shotgun (WGS) entry which is preliminary data.</text>
</comment>
<evidence type="ECO:0000313" key="6">
    <source>
        <dbReference type="Proteomes" id="UP000653305"/>
    </source>
</evidence>
<dbReference type="PANTHER" id="PTHR44573">
    <property type="entry name" value="NADPH-DEPENDENT ALKENAL/ONE OXIDOREDUCTASE, CHLOROPLASTIC"/>
    <property type="match status" value="1"/>
</dbReference>
<reference evidence="5" key="1">
    <citation type="submission" date="2020-07" db="EMBL/GenBank/DDBJ databases">
        <title>Ethylene signaling mediates host invasion by parasitic plants.</title>
        <authorList>
            <person name="Yoshida S."/>
        </authorList>
    </citation>
    <scope>NUCLEOTIDE SEQUENCE</scope>
    <source>
        <strain evidence="5">Okayama</strain>
    </source>
</reference>
<dbReference type="PROSITE" id="PS01162">
    <property type="entry name" value="QOR_ZETA_CRYSTAL"/>
    <property type="match status" value="1"/>
</dbReference>
<comment type="similarity">
    <text evidence="1">Belongs to the zinc-containing alcohol dehydrogenase family. Quinone oxidoreductase subfamily.</text>
</comment>
<evidence type="ECO:0000256" key="3">
    <source>
        <dbReference type="ARBA" id="ARBA00023027"/>
    </source>
</evidence>
<protein>
    <submittedName>
        <fullName evidence="5">Quinone oxidoreductase-like protein at1g23740 chloroplastic</fullName>
    </submittedName>
</protein>
<dbReference type="AlphaFoldDB" id="A0A830CD32"/>
<proteinExistence type="inferred from homology"/>
<dbReference type="InterPro" id="IPR013154">
    <property type="entry name" value="ADH-like_N"/>
</dbReference>
<dbReference type="Gene3D" id="3.40.50.720">
    <property type="entry name" value="NAD(P)-binding Rossmann-like Domain"/>
    <property type="match status" value="1"/>
</dbReference>
<evidence type="ECO:0000256" key="2">
    <source>
        <dbReference type="ARBA" id="ARBA00023002"/>
    </source>
</evidence>
<dbReference type="Proteomes" id="UP000653305">
    <property type="component" value="Unassembled WGS sequence"/>
</dbReference>
<sequence>IIPGYDVTGLVVKVGSKVKEFKEGDEVYGDIIEKVVAEPKQFDSLVEYKAVEEKLLALKPKNLDFVQTAALPLALEMAYEGLLTADFSEGKSILVLGGAGGVGTFVIQSLRHVSGASKIVATSSTVKLDFVKSLGAFLLFLPLFLLGNHSLV</sequence>
<evidence type="ECO:0000313" key="5">
    <source>
        <dbReference type="EMBL" id="GFP97520.1"/>
    </source>
</evidence>
<evidence type="ECO:0000256" key="1">
    <source>
        <dbReference type="ARBA" id="ARBA00010371"/>
    </source>
</evidence>
<keyword evidence="3" id="KW-0520">NAD</keyword>
<dbReference type="SUPFAM" id="SSF50129">
    <property type="entry name" value="GroES-like"/>
    <property type="match status" value="1"/>
</dbReference>
<accession>A0A830CD32</accession>
<dbReference type="GO" id="GO:0016628">
    <property type="term" value="F:oxidoreductase activity, acting on the CH-CH group of donors, NAD or NADP as acceptor"/>
    <property type="evidence" value="ECO:0007669"/>
    <property type="project" value="InterPro"/>
</dbReference>
<organism evidence="5 6">
    <name type="scientific">Phtheirospermum japonicum</name>
    <dbReference type="NCBI Taxonomy" id="374723"/>
    <lineage>
        <taxon>Eukaryota</taxon>
        <taxon>Viridiplantae</taxon>
        <taxon>Streptophyta</taxon>
        <taxon>Embryophyta</taxon>
        <taxon>Tracheophyta</taxon>
        <taxon>Spermatophyta</taxon>
        <taxon>Magnoliopsida</taxon>
        <taxon>eudicotyledons</taxon>
        <taxon>Gunneridae</taxon>
        <taxon>Pentapetalae</taxon>
        <taxon>asterids</taxon>
        <taxon>lamiids</taxon>
        <taxon>Lamiales</taxon>
        <taxon>Orobanchaceae</taxon>
        <taxon>Orobanchaceae incertae sedis</taxon>
        <taxon>Phtheirospermum</taxon>
    </lineage>
</organism>
<dbReference type="InterPro" id="IPR036291">
    <property type="entry name" value="NAD(P)-bd_dom_sf"/>
</dbReference>
<dbReference type="Pfam" id="PF08240">
    <property type="entry name" value="ADH_N"/>
    <property type="match status" value="1"/>
</dbReference>
<feature type="non-terminal residue" evidence="5">
    <location>
        <position position="152"/>
    </location>
</feature>
<keyword evidence="2" id="KW-0560">Oxidoreductase</keyword>
<dbReference type="InterPro" id="IPR044626">
    <property type="entry name" value="AOR-like"/>
</dbReference>
<feature type="domain" description="Alcohol dehydrogenase-like N-terminal" evidence="4">
    <location>
        <begin position="1"/>
        <end position="30"/>
    </location>
</feature>
<dbReference type="Gene3D" id="3.90.180.10">
    <property type="entry name" value="Medium-chain alcohol dehydrogenases, catalytic domain"/>
    <property type="match status" value="1"/>
</dbReference>